<accession>A0A9W2ZKY7</accession>
<keyword evidence="2" id="KW-1185">Reference proteome</keyword>
<feature type="region of interest" description="Disordered" evidence="1">
    <location>
        <begin position="158"/>
        <end position="210"/>
    </location>
</feature>
<reference evidence="3 4" key="1">
    <citation type="submission" date="2025-04" db="UniProtKB">
        <authorList>
            <consortium name="RefSeq"/>
        </authorList>
    </citation>
    <scope>IDENTIFICATION</scope>
</reference>
<dbReference type="AlphaFoldDB" id="A0A9W2ZKY7"/>
<feature type="compositionally biased region" description="Acidic residues" evidence="1">
    <location>
        <begin position="174"/>
        <end position="188"/>
    </location>
</feature>
<protein>
    <submittedName>
        <fullName evidence="3 4">Uncharacterized protein LOC106068207 isoform X1</fullName>
    </submittedName>
</protein>
<organism evidence="2 3">
    <name type="scientific">Biomphalaria glabrata</name>
    <name type="common">Bloodfluke planorb</name>
    <name type="synonym">Freshwater snail</name>
    <dbReference type="NCBI Taxonomy" id="6526"/>
    <lineage>
        <taxon>Eukaryota</taxon>
        <taxon>Metazoa</taxon>
        <taxon>Spiralia</taxon>
        <taxon>Lophotrochozoa</taxon>
        <taxon>Mollusca</taxon>
        <taxon>Gastropoda</taxon>
        <taxon>Heterobranchia</taxon>
        <taxon>Euthyneura</taxon>
        <taxon>Panpulmonata</taxon>
        <taxon>Hygrophila</taxon>
        <taxon>Lymnaeoidea</taxon>
        <taxon>Planorbidae</taxon>
        <taxon>Biomphalaria</taxon>
    </lineage>
</organism>
<gene>
    <name evidence="3 4" type="primary">LOC106068207</name>
</gene>
<dbReference type="RefSeq" id="XP_055875707.1">
    <property type="nucleotide sequence ID" value="XM_056019732.1"/>
</dbReference>
<sequence length="238" mass="27005">MPIPCLPRKHGQARNKALELPMIKRLSAASTLLKTLLSMFVAPSAVYFTTCPDVPNLECLTSDAELEELSKKILINSEGLRLQVVEKDGHYFTLNNTRLQVCQWLETRGQCNTVRIETVPLKSVPDGIKRMMVVPPPVVYPQVSEKVMSITYEPMERRPRTAAEYNDDCTGSDFDGEESSSSGDEFDERDQQSRRRRQSEESGEEEDTSLLAPLVSSFRLYAQRPLTAPFCAQRYRPR</sequence>
<evidence type="ECO:0000256" key="1">
    <source>
        <dbReference type="SAM" id="MobiDB-lite"/>
    </source>
</evidence>
<evidence type="ECO:0000313" key="2">
    <source>
        <dbReference type="Proteomes" id="UP001165740"/>
    </source>
</evidence>
<evidence type="ECO:0000313" key="4">
    <source>
        <dbReference type="RefSeq" id="XP_055875708.1"/>
    </source>
</evidence>
<evidence type="ECO:0000313" key="3">
    <source>
        <dbReference type="RefSeq" id="XP_055875707.1"/>
    </source>
</evidence>
<dbReference type="Proteomes" id="UP001165740">
    <property type="component" value="Chromosome 2"/>
</dbReference>
<dbReference type="RefSeq" id="XP_055875708.1">
    <property type="nucleotide sequence ID" value="XM_056019733.1"/>
</dbReference>
<name>A0A9W2ZKY7_BIOGL</name>
<dbReference type="GeneID" id="106068207"/>
<proteinExistence type="predicted"/>
<dbReference type="OrthoDB" id="415230at2759"/>